<protein>
    <recommendedName>
        <fullName evidence="4">GrpB family protein</fullName>
    </recommendedName>
</protein>
<dbReference type="PANTHER" id="PTHR34822">
    <property type="entry name" value="GRPB DOMAIN PROTEIN (AFU_ORTHOLOGUE AFUA_1G01530)"/>
    <property type="match status" value="1"/>
</dbReference>
<dbReference type="InterPro" id="IPR043519">
    <property type="entry name" value="NT_sf"/>
</dbReference>
<comment type="caution">
    <text evidence="2">The sequence shown here is derived from an EMBL/GenBank/DDBJ whole genome shotgun (WGS) entry which is preliminary data.</text>
</comment>
<evidence type="ECO:0008006" key="4">
    <source>
        <dbReference type="Google" id="ProtNLM"/>
    </source>
</evidence>
<dbReference type="SUPFAM" id="SSF81301">
    <property type="entry name" value="Nucleotidyltransferase"/>
    <property type="match status" value="1"/>
</dbReference>
<gene>
    <name evidence="2" type="ORF">AXK61_06355</name>
</gene>
<reference evidence="2 3" key="1">
    <citation type="submission" date="2016-02" db="EMBL/GenBank/DDBJ databases">
        <authorList>
            <person name="Teng J.L."/>
            <person name="Tang Y."/>
            <person name="Huang Y."/>
            <person name="Guo F."/>
            <person name="Wei W."/>
            <person name="Chen J.H."/>
            <person name="Wong S.Y."/>
            <person name="Lau S.K."/>
            <person name="Woo P.C."/>
        </authorList>
    </citation>
    <scope>NUCLEOTIDE SEQUENCE [LARGE SCALE GENOMIC DNA]</scope>
    <source>
        <strain evidence="2 3">JCM 13375</strain>
    </source>
</reference>
<dbReference type="Proteomes" id="UP000070409">
    <property type="component" value="Unassembled WGS sequence"/>
</dbReference>
<dbReference type="Gene3D" id="3.30.460.10">
    <property type="entry name" value="Beta Polymerase, domain 2"/>
    <property type="match status" value="1"/>
</dbReference>
<dbReference type="RefSeq" id="WP_068746557.1">
    <property type="nucleotide sequence ID" value="NZ_LSRE01000044.1"/>
</dbReference>
<proteinExistence type="predicted"/>
<sequence>MSHPPEQRRNADVTGLELIGGIEKRDIVLVEHTATWADVFATHRSRVAAAVGLASRGIEHIGSTSVPGLAAKPIVDVLLLVDDITAESKYLDPLTRSGYVVRVREPGHRMLRTPELDVHLHVFEPGTPAAEDLLLLREHLRRHEADRDLYERTKRDLAERDWPDMNAYANAKSEVIAHILHRARSAPRDFM</sequence>
<dbReference type="PANTHER" id="PTHR34822:SF1">
    <property type="entry name" value="GRPB FAMILY PROTEIN"/>
    <property type="match status" value="1"/>
</dbReference>
<evidence type="ECO:0000256" key="1">
    <source>
        <dbReference type="ARBA" id="ARBA00022993"/>
    </source>
</evidence>
<name>A0A137YZ77_9ACTN</name>
<keyword evidence="3" id="KW-1185">Reference proteome</keyword>
<evidence type="ECO:0000313" key="2">
    <source>
        <dbReference type="EMBL" id="KXO91183.1"/>
    </source>
</evidence>
<dbReference type="InterPro" id="IPR007344">
    <property type="entry name" value="GrpB/CoaE"/>
</dbReference>
<keyword evidence="1" id="KW-0173">Coenzyme A biosynthesis</keyword>
<organism evidence="2 3">
    <name type="scientific">Tsukamurella pseudospumae</name>
    <dbReference type="NCBI Taxonomy" id="239498"/>
    <lineage>
        <taxon>Bacteria</taxon>
        <taxon>Bacillati</taxon>
        <taxon>Actinomycetota</taxon>
        <taxon>Actinomycetes</taxon>
        <taxon>Mycobacteriales</taxon>
        <taxon>Tsukamurellaceae</taxon>
        <taxon>Tsukamurella</taxon>
    </lineage>
</organism>
<dbReference type="EMBL" id="LSRE01000044">
    <property type="protein sequence ID" value="KXO91183.1"/>
    <property type="molecule type" value="Genomic_DNA"/>
</dbReference>
<dbReference type="Pfam" id="PF04229">
    <property type="entry name" value="GrpB"/>
    <property type="match status" value="1"/>
</dbReference>
<evidence type="ECO:0000313" key="3">
    <source>
        <dbReference type="Proteomes" id="UP000070409"/>
    </source>
</evidence>
<accession>A0A137YZ77</accession>